<feature type="transmembrane region" description="Helical" evidence="1">
    <location>
        <begin position="394"/>
        <end position="414"/>
    </location>
</feature>
<feature type="transmembrane region" description="Helical" evidence="1">
    <location>
        <begin position="357"/>
        <end position="388"/>
    </location>
</feature>
<keyword evidence="1" id="KW-0812">Transmembrane</keyword>
<gene>
    <name evidence="2" type="ORF">ADEAN_000622100</name>
</gene>
<feature type="transmembrane region" description="Helical" evidence="1">
    <location>
        <begin position="332"/>
        <end position="350"/>
    </location>
</feature>
<keyword evidence="3" id="KW-1185">Reference proteome</keyword>
<reference evidence="2 3" key="1">
    <citation type="submission" date="2020-08" db="EMBL/GenBank/DDBJ databases">
        <authorList>
            <person name="Newling K."/>
            <person name="Davey J."/>
            <person name="Forrester S."/>
        </authorList>
    </citation>
    <scope>NUCLEOTIDE SEQUENCE [LARGE SCALE GENOMIC DNA]</scope>
    <source>
        <strain evidence="3">Crithidia deanei Carvalho (ATCC PRA-265)</strain>
    </source>
</reference>
<evidence type="ECO:0000256" key="1">
    <source>
        <dbReference type="SAM" id="Phobius"/>
    </source>
</evidence>
<dbReference type="VEuPathDB" id="TriTrypDB:ADEAN_000622100"/>
<keyword evidence="1" id="KW-0472">Membrane</keyword>
<evidence type="ECO:0000313" key="2">
    <source>
        <dbReference type="EMBL" id="CAD2218730.1"/>
    </source>
</evidence>
<sequence length="491" mass="54604">MFFKGNNNKKVFFIAPLDPHMESKQVIIRLGRWIQSRGSWLAPVFFLGAVFLFLYLPMYESKFIVMDENSLQVNRGFKAPSMASMDTTPKWRERLVRGRHANGGEVVAVYVSLQAPASIAMANTIINTITKNNPYGCDVHFFFFDEEDPSPMPTPAVFARASLVFRFRDFDHLICFDSFGKNGGQPNRDLASVVSLASYELSLSPICDSPGVARRSKDKVNSFVYSLEQSVKACTHPKRWHSLPSNTISFHTSPFRASQSQKNTGATYAKAVMYMISKLDHLEEDFHHAAHSWMSVDQHNYVAFNAMQFIIILGTASCVAVGYGVYQKKGVSLSPWLVALPGAGFLLTAARHVAGDVGIVLLSVALVLLYGTMDYSCILVVSVSIIFMPLSIGFQPAMGVLGALAIPIQAIWLAEMGLVQNVVAQLLGFVISWVVFYYFYVVLDTPLVATQDFANAYICICIYPTAVWVSSRLVNRLFFSGKSRRNVHNSK</sequence>
<feature type="transmembrane region" description="Helical" evidence="1">
    <location>
        <begin position="302"/>
        <end position="326"/>
    </location>
</feature>
<feature type="transmembrane region" description="Helical" evidence="1">
    <location>
        <begin position="455"/>
        <end position="475"/>
    </location>
</feature>
<evidence type="ECO:0000313" key="3">
    <source>
        <dbReference type="Proteomes" id="UP000515908"/>
    </source>
</evidence>
<dbReference type="AlphaFoldDB" id="A0A7G2CFX0"/>
<keyword evidence="1" id="KW-1133">Transmembrane helix</keyword>
<dbReference type="EMBL" id="LR877156">
    <property type="protein sequence ID" value="CAD2218730.1"/>
    <property type="molecule type" value="Genomic_DNA"/>
</dbReference>
<feature type="transmembrane region" description="Helical" evidence="1">
    <location>
        <begin position="40"/>
        <end position="56"/>
    </location>
</feature>
<dbReference type="Proteomes" id="UP000515908">
    <property type="component" value="Chromosome 12"/>
</dbReference>
<accession>A0A7G2CFX0</accession>
<name>A0A7G2CFX0_9TRYP</name>
<feature type="transmembrane region" description="Helical" evidence="1">
    <location>
        <begin position="426"/>
        <end position="443"/>
    </location>
</feature>
<protein>
    <submittedName>
        <fullName evidence="2">Uncharacterized protein</fullName>
    </submittedName>
</protein>
<organism evidence="2 3">
    <name type="scientific">Angomonas deanei</name>
    <dbReference type="NCBI Taxonomy" id="59799"/>
    <lineage>
        <taxon>Eukaryota</taxon>
        <taxon>Discoba</taxon>
        <taxon>Euglenozoa</taxon>
        <taxon>Kinetoplastea</taxon>
        <taxon>Metakinetoplastina</taxon>
        <taxon>Trypanosomatida</taxon>
        <taxon>Trypanosomatidae</taxon>
        <taxon>Strigomonadinae</taxon>
        <taxon>Angomonas</taxon>
    </lineage>
</organism>
<proteinExistence type="predicted"/>